<evidence type="ECO:0000256" key="3">
    <source>
        <dbReference type="ARBA" id="ARBA00023295"/>
    </source>
</evidence>
<dbReference type="Proteomes" id="UP000051733">
    <property type="component" value="Unassembled WGS sequence"/>
</dbReference>
<dbReference type="InterPro" id="IPR002053">
    <property type="entry name" value="Glyco_hydro_25"/>
</dbReference>
<dbReference type="GO" id="GO:0003796">
    <property type="term" value="F:lysozyme activity"/>
    <property type="evidence" value="ECO:0007669"/>
    <property type="project" value="InterPro"/>
</dbReference>
<dbReference type="Gene3D" id="2.30.30.40">
    <property type="entry name" value="SH3 Domains"/>
    <property type="match status" value="1"/>
</dbReference>
<dbReference type="EMBL" id="AYYY01000043">
    <property type="protein sequence ID" value="KRM61018.1"/>
    <property type="molecule type" value="Genomic_DNA"/>
</dbReference>
<keyword evidence="3" id="KW-0326">Glycosidase</keyword>
<dbReference type="GO" id="GO:0009253">
    <property type="term" value="P:peptidoglycan catabolic process"/>
    <property type="evidence" value="ECO:0007669"/>
    <property type="project" value="InterPro"/>
</dbReference>
<evidence type="ECO:0000256" key="1">
    <source>
        <dbReference type="ARBA" id="ARBA00010646"/>
    </source>
</evidence>
<evidence type="ECO:0000313" key="4">
    <source>
        <dbReference type="EMBL" id="KRM61018.1"/>
    </source>
</evidence>
<dbReference type="Gene3D" id="3.20.20.80">
    <property type="entry name" value="Glycosidases"/>
    <property type="match status" value="1"/>
</dbReference>
<evidence type="ECO:0000313" key="5">
    <source>
        <dbReference type="Proteomes" id="UP000051733"/>
    </source>
</evidence>
<dbReference type="PATRIC" id="fig|1423813.3.peg.2275"/>
<evidence type="ECO:0000256" key="2">
    <source>
        <dbReference type="ARBA" id="ARBA00022801"/>
    </source>
</evidence>
<comment type="similarity">
    <text evidence="1">Belongs to the glycosyl hydrolase 25 family.</text>
</comment>
<gene>
    <name evidence="4" type="ORF">FC26_GL002233</name>
</gene>
<organism evidence="4 5">
    <name type="scientific">Paucilactobacillus vaccinostercus DSM 20634</name>
    <dbReference type="NCBI Taxonomy" id="1423813"/>
    <lineage>
        <taxon>Bacteria</taxon>
        <taxon>Bacillati</taxon>
        <taxon>Bacillota</taxon>
        <taxon>Bacilli</taxon>
        <taxon>Lactobacillales</taxon>
        <taxon>Lactobacillaceae</taxon>
        <taxon>Paucilactobacillus</taxon>
    </lineage>
</organism>
<dbReference type="InterPro" id="IPR017853">
    <property type="entry name" value="GH"/>
</dbReference>
<dbReference type="STRING" id="1423813.FC26_GL002233"/>
<name>A0A0R2A3K5_9LACO</name>
<dbReference type="GO" id="GO:0016998">
    <property type="term" value="P:cell wall macromolecule catabolic process"/>
    <property type="evidence" value="ECO:0007669"/>
    <property type="project" value="InterPro"/>
</dbReference>
<dbReference type="SUPFAM" id="SSF51445">
    <property type="entry name" value="(Trans)glycosidases"/>
    <property type="match status" value="1"/>
</dbReference>
<sequence>MLNYYLPKVQTPKGSIVALDVESGTPSTSAIIYAMNKIKTAGYTPILYSGDSFIKAHLDYKAVLKVFPNSLWIARYPDYQVRSTERTQSLPVINGMSVVQFTSTYVAGGLDGNKDYLGVTDNGYDGTTTSSQGGTQVKTDSTTTAIKAGQQANNTPKTDIKAGDTVKVNLSATKWATGQKIASFVKGQHYKVAKVNGTRLLLAGVNSWINRSDAEILSVGQPVTTSTVVKATGTFKDGAYTITRQNSTFTAGQTLRVFAYPGVQATGAKYYKGESVVYDGYVRNGNYIYVSYKIKGGYHHYIAVRNANTRVPLGTFK</sequence>
<protein>
    <submittedName>
        <fullName evidence="4">Lysin</fullName>
    </submittedName>
</protein>
<reference evidence="4 5" key="1">
    <citation type="journal article" date="2015" name="Genome Announc.">
        <title>Expanding the biotechnology potential of lactobacilli through comparative genomics of 213 strains and associated genera.</title>
        <authorList>
            <person name="Sun Z."/>
            <person name="Harris H.M."/>
            <person name="McCann A."/>
            <person name="Guo C."/>
            <person name="Argimon S."/>
            <person name="Zhang W."/>
            <person name="Yang X."/>
            <person name="Jeffery I.B."/>
            <person name="Cooney J.C."/>
            <person name="Kagawa T.F."/>
            <person name="Liu W."/>
            <person name="Song Y."/>
            <person name="Salvetti E."/>
            <person name="Wrobel A."/>
            <person name="Rasinkangas P."/>
            <person name="Parkhill J."/>
            <person name="Rea M.C."/>
            <person name="O'Sullivan O."/>
            <person name="Ritari J."/>
            <person name="Douillard F.P."/>
            <person name="Paul Ross R."/>
            <person name="Yang R."/>
            <person name="Briner A.E."/>
            <person name="Felis G.E."/>
            <person name="de Vos W.M."/>
            <person name="Barrangou R."/>
            <person name="Klaenhammer T.R."/>
            <person name="Caufield P.W."/>
            <person name="Cui Y."/>
            <person name="Zhang H."/>
            <person name="O'Toole P.W."/>
        </authorList>
    </citation>
    <scope>NUCLEOTIDE SEQUENCE [LARGE SCALE GENOMIC DNA]</scope>
    <source>
        <strain evidence="4 5">DSM 20634</strain>
    </source>
</reference>
<keyword evidence="2" id="KW-0378">Hydrolase</keyword>
<dbReference type="SMART" id="SM00641">
    <property type="entry name" value="Glyco_25"/>
    <property type="match status" value="1"/>
</dbReference>
<accession>A0A0R2A3K5</accession>
<comment type="caution">
    <text evidence="4">The sequence shown here is derived from an EMBL/GenBank/DDBJ whole genome shotgun (WGS) entry which is preliminary data.</text>
</comment>
<dbReference type="AlphaFoldDB" id="A0A0R2A3K5"/>
<dbReference type="Pfam" id="PF01183">
    <property type="entry name" value="Glyco_hydro_25"/>
    <property type="match status" value="1"/>
</dbReference>
<proteinExistence type="inferred from homology"/>
<dbReference type="InterPro" id="IPR018077">
    <property type="entry name" value="Glyco_hydro_fam25_subgr"/>
</dbReference>
<keyword evidence="5" id="KW-1185">Reference proteome</keyword>